<dbReference type="PRINTS" id="PR00759">
    <property type="entry name" value="BASICPTASE"/>
</dbReference>
<proteinExistence type="predicted"/>
<sequence length="262" mass="29893">NTCRLIGDTKLTTVTPISLSCLHPDVCSLAQDRGSCKNYTIMWFFDNSLGRCSRFWYGGCSGNENRFWTQKECENRCPTKTPGRRGDDRGSCKNYTIMWFFDNSLGRCSRFWYGGCGGNENRFWTQKECENRCPTKTPGRRGDLGADRGIQCMGYVQKWYYDKHIGACSPFWYGGCAGNANRFDTEHECFRTCGNKIVMFTWSSTNKQKSHAPKKVKPKHLARPLVAGCCIGHKSGDVSAIFVCSHWFEYKDCQCEHFPAPI</sequence>
<dbReference type="PANTHER" id="PTHR10083">
    <property type="entry name" value="KUNITZ-TYPE PROTEASE INHIBITOR-RELATED"/>
    <property type="match status" value="1"/>
</dbReference>
<dbReference type="Proteomes" id="UP000314980">
    <property type="component" value="Unassembled WGS sequence"/>
</dbReference>
<dbReference type="AlphaFoldDB" id="A0A4W6DN30"/>
<dbReference type="Gene3D" id="4.10.410.10">
    <property type="entry name" value="Pancreatic trypsin inhibitor Kunitz domain"/>
    <property type="match status" value="3"/>
</dbReference>
<dbReference type="GO" id="GO:0004867">
    <property type="term" value="F:serine-type endopeptidase inhibitor activity"/>
    <property type="evidence" value="ECO:0007669"/>
    <property type="project" value="InterPro"/>
</dbReference>
<feature type="domain" description="BPTI/Kunitz inhibitor" evidence="2">
    <location>
        <begin position="142"/>
        <end position="193"/>
    </location>
</feature>
<protein>
    <recommendedName>
        <fullName evidence="2">BPTI/Kunitz inhibitor domain-containing protein</fullName>
    </recommendedName>
</protein>
<dbReference type="PANTHER" id="PTHR10083:SF374">
    <property type="entry name" value="BPTI_KUNITZ INHIBITOR DOMAIN-CONTAINING PROTEIN"/>
    <property type="match status" value="1"/>
</dbReference>
<dbReference type="CDD" id="cd22631">
    <property type="entry name" value="Kunitz_collagen_alpha6_VI-like"/>
    <property type="match status" value="1"/>
</dbReference>
<dbReference type="GeneTree" id="ENSGT00940000165273"/>
<reference evidence="3" key="2">
    <citation type="submission" date="2025-08" db="UniProtKB">
        <authorList>
            <consortium name="Ensembl"/>
        </authorList>
    </citation>
    <scope>IDENTIFICATION</scope>
</reference>
<reference evidence="4" key="1">
    <citation type="submission" date="2015-09" db="EMBL/GenBank/DDBJ databases">
        <authorList>
            <person name="Sai Rama Sridatta P."/>
        </authorList>
    </citation>
    <scope>NUCLEOTIDE SEQUENCE [LARGE SCALE GENOMIC DNA]</scope>
</reference>
<dbReference type="SUPFAM" id="SSF57362">
    <property type="entry name" value="BPTI-like"/>
    <property type="match status" value="3"/>
</dbReference>
<dbReference type="CDD" id="cd22635">
    <property type="entry name" value="Kunitz_papilin"/>
    <property type="match status" value="1"/>
</dbReference>
<dbReference type="InterPro" id="IPR002223">
    <property type="entry name" value="Kunitz_BPTI"/>
</dbReference>
<dbReference type="InterPro" id="IPR050098">
    <property type="entry name" value="TFPI/VKTCI-like"/>
</dbReference>
<keyword evidence="1" id="KW-1015">Disulfide bond</keyword>
<evidence type="ECO:0000313" key="3">
    <source>
        <dbReference type="Ensembl" id="ENSLCAP00010027068.1"/>
    </source>
</evidence>
<evidence type="ECO:0000313" key="4">
    <source>
        <dbReference type="Proteomes" id="UP000314980"/>
    </source>
</evidence>
<dbReference type="GO" id="GO:0005615">
    <property type="term" value="C:extracellular space"/>
    <property type="evidence" value="ECO:0007669"/>
    <property type="project" value="TreeGrafter"/>
</dbReference>
<dbReference type="InterPro" id="IPR020901">
    <property type="entry name" value="Prtase_inh_Kunz-CS"/>
</dbReference>
<dbReference type="SMART" id="SM00131">
    <property type="entry name" value="KU"/>
    <property type="match status" value="3"/>
</dbReference>
<feature type="domain" description="BPTI/Kunitz inhibitor" evidence="2">
    <location>
        <begin position="27"/>
        <end position="77"/>
    </location>
</feature>
<evidence type="ECO:0000256" key="1">
    <source>
        <dbReference type="ARBA" id="ARBA00023157"/>
    </source>
</evidence>
<dbReference type="FunFam" id="4.10.410.10:FF:000020">
    <property type="entry name" value="Collagen, type VI, alpha 3"/>
    <property type="match status" value="3"/>
</dbReference>
<feature type="domain" description="BPTI/Kunitz inhibitor" evidence="2">
    <location>
        <begin position="88"/>
        <end position="133"/>
    </location>
</feature>
<dbReference type="PROSITE" id="PS50279">
    <property type="entry name" value="BPTI_KUNITZ_2"/>
    <property type="match status" value="3"/>
</dbReference>
<reference evidence="3" key="3">
    <citation type="submission" date="2025-09" db="UniProtKB">
        <authorList>
            <consortium name="Ensembl"/>
        </authorList>
    </citation>
    <scope>IDENTIFICATION</scope>
</reference>
<dbReference type="Ensembl" id="ENSLCAT00010027642.1">
    <property type="protein sequence ID" value="ENSLCAP00010027068.1"/>
    <property type="gene ID" value="ENSLCAG00010012657.1"/>
</dbReference>
<organism evidence="3 4">
    <name type="scientific">Lates calcarifer</name>
    <name type="common">Barramundi</name>
    <name type="synonym">Holocentrus calcarifer</name>
    <dbReference type="NCBI Taxonomy" id="8187"/>
    <lineage>
        <taxon>Eukaryota</taxon>
        <taxon>Metazoa</taxon>
        <taxon>Chordata</taxon>
        <taxon>Craniata</taxon>
        <taxon>Vertebrata</taxon>
        <taxon>Euteleostomi</taxon>
        <taxon>Actinopterygii</taxon>
        <taxon>Neopterygii</taxon>
        <taxon>Teleostei</taxon>
        <taxon>Neoteleostei</taxon>
        <taxon>Acanthomorphata</taxon>
        <taxon>Carangaria</taxon>
        <taxon>Carangaria incertae sedis</taxon>
        <taxon>Centropomidae</taxon>
        <taxon>Lates</taxon>
    </lineage>
</organism>
<keyword evidence="4" id="KW-1185">Reference proteome</keyword>
<evidence type="ECO:0000259" key="2">
    <source>
        <dbReference type="PROSITE" id="PS50279"/>
    </source>
</evidence>
<dbReference type="InterPro" id="IPR036880">
    <property type="entry name" value="Kunitz_BPTI_sf"/>
</dbReference>
<dbReference type="Pfam" id="PF00014">
    <property type="entry name" value="Kunitz_BPTI"/>
    <property type="match status" value="3"/>
</dbReference>
<name>A0A4W6DN30_LATCA</name>
<accession>A0A4W6DN30</accession>
<dbReference type="PROSITE" id="PS00280">
    <property type="entry name" value="BPTI_KUNITZ_1"/>
    <property type="match status" value="1"/>
</dbReference>